<dbReference type="Gene3D" id="3.30.40.10">
    <property type="entry name" value="Zinc/RING finger domain, C3HC4 (zinc finger)"/>
    <property type="match status" value="1"/>
</dbReference>
<sequence>MAEENPLFKHYLTCSVCTEIFKDPVSLGCHHSFCSSSLKDFWAQVENKNCPVCKRKSSKDLVVNFSIKELADSYTERQRSAPSEAQVVCTKPSQRSAPSDEAKVVCTEHLKDIKWFCKEEQRAVCNVCEFPHHQGHTLVPLEEQVQELKQQLRPDLTALQARRRRHQELEETYEAMVPHLKKQRVKTERRIKAEFEQLHRFLREEGEARVKALREEEEQKWKRILLERKTLQEQIRSLSAVEADLQKDGLSFLSASTHSRTSARALLSGSDPQLLPGALLDEAKHLGNLAHRVWEEMGQRTTFSPVTLDPNTAARRLSLSDDLTSVRRMDVIQMVPNNPVLGSEGFSSGEHCWEVEVGDHPDWLIGVAKESVERKGECTASPDNGIWCLSNVSGKYTLGNDITLTLKRSPERIRVQLDHDGGEVSFYDPEDMTLIYTHQHTFTENIFPWFSLGAAGEARTKAVRVCGVSSGTQL</sequence>
<keyword evidence="13" id="KW-1185">Reference proteome</keyword>
<evidence type="ECO:0000259" key="11">
    <source>
        <dbReference type="PROSITE" id="PS50188"/>
    </source>
</evidence>
<dbReference type="PANTHER" id="PTHR24103">
    <property type="entry name" value="E3 UBIQUITIN-PROTEIN LIGASE TRIM"/>
    <property type="match status" value="1"/>
</dbReference>
<dbReference type="OrthoDB" id="654191at2759"/>
<dbReference type="InterPro" id="IPR001870">
    <property type="entry name" value="B30.2/SPRY"/>
</dbReference>
<dbReference type="CDD" id="cd12893">
    <property type="entry name" value="SPRY_PRY_TRIM35"/>
    <property type="match status" value="1"/>
</dbReference>
<dbReference type="SMART" id="SM00449">
    <property type="entry name" value="SPRY"/>
    <property type="match status" value="1"/>
</dbReference>
<feature type="domain" description="B box-type" evidence="10">
    <location>
        <begin position="101"/>
        <end position="141"/>
    </location>
</feature>
<evidence type="ECO:0000256" key="4">
    <source>
        <dbReference type="ARBA" id="ARBA00022723"/>
    </source>
</evidence>
<dbReference type="SUPFAM" id="SSF57845">
    <property type="entry name" value="B-box zinc-binding domain"/>
    <property type="match status" value="1"/>
</dbReference>
<dbReference type="InterPro" id="IPR006574">
    <property type="entry name" value="PRY"/>
</dbReference>
<dbReference type="Proteomes" id="UP000694546">
    <property type="component" value="Chromosome 14"/>
</dbReference>
<dbReference type="PROSITE" id="PS50119">
    <property type="entry name" value="ZF_BBOX"/>
    <property type="match status" value="1"/>
</dbReference>
<gene>
    <name evidence="12" type="primary">LOC115558883</name>
</gene>
<accession>A0A8C5FSJ8</accession>
<dbReference type="SMART" id="SM00336">
    <property type="entry name" value="BBOX"/>
    <property type="match status" value="1"/>
</dbReference>
<dbReference type="SUPFAM" id="SSF49899">
    <property type="entry name" value="Concanavalin A-like lectins/glucanases"/>
    <property type="match status" value="1"/>
</dbReference>
<dbReference type="GO" id="GO:0005737">
    <property type="term" value="C:cytoplasm"/>
    <property type="evidence" value="ECO:0007669"/>
    <property type="project" value="UniProtKB-SubCell"/>
</dbReference>
<dbReference type="InterPro" id="IPR043136">
    <property type="entry name" value="B30.2/SPRY_sf"/>
</dbReference>
<evidence type="ECO:0000256" key="7">
    <source>
        <dbReference type="PROSITE-ProRule" id="PRU00024"/>
    </source>
</evidence>
<dbReference type="InterPro" id="IPR018957">
    <property type="entry name" value="Znf_C3HC4_RING-type"/>
</dbReference>
<dbReference type="Pfam" id="PF00097">
    <property type="entry name" value="zf-C3HC4"/>
    <property type="match status" value="1"/>
</dbReference>
<name>A0A8C5FSJ8_GADMO</name>
<evidence type="ECO:0000256" key="5">
    <source>
        <dbReference type="ARBA" id="ARBA00022771"/>
    </source>
</evidence>
<evidence type="ECO:0000313" key="13">
    <source>
        <dbReference type="Proteomes" id="UP000694546"/>
    </source>
</evidence>
<dbReference type="RefSeq" id="XP_030233274.1">
    <property type="nucleotide sequence ID" value="XM_030377414.1"/>
</dbReference>
<comment type="similarity">
    <text evidence="2">Belongs to the TRIM/RBCC family.</text>
</comment>
<dbReference type="InterPro" id="IPR000315">
    <property type="entry name" value="Znf_B-box"/>
</dbReference>
<dbReference type="Pfam" id="PF00622">
    <property type="entry name" value="SPRY"/>
    <property type="match status" value="1"/>
</dbReference>
<dbReference type="CDD" id="cd19769">
    <property type="entry name" value="Bbox2_TRIM16-like"/>
    <property type="match status" value="1"/>
</dbReference>
<keyword evidence="6" id="KW-0862">Zinc</keyword>
<dbReference type="InterPro" id="IPR013320">
    <property type="entry name" value="ConA-like_dom_sf"/>
</dbReference>
<evidence type="ECO:0000256" key="2">
    <source>
        <dbReference type="ARBA" id="ARBA00008518"/>
    </source>
</evidence>
<feature type="domain" description="B30.2/SPRY" evidence="11">
    <location>
        <begin position="286"/>
        <end position="472"/>
    </location>
</feature>
<dbReference type="PRINTS" id="PR01407">
    <property type="entry name" value="BUTYPHLNCDUF"/>
</dbReference>
<dbReference type="Gene3D" id="2.60.120.920">
    <property type="match status" value="1"/>
</dbReference>
<evidence type="ECO:0000256" key="8">
    <source>
        <dbReference type="SAM" id="Coils"/>
    </source>
</evidence>
<reference evidence="12" key="2">
    <citation type="submission" date="2025-09" db="UniProtKB">
        <authorList>
            <consortium name="Ensembl"/>
        </authorList>
    </citation>
    <scope>IDENTIFICATION</scope>
</reference>
<dbReference type="SUPFAM" id="SSF57850">
    <property type="entry name" value="RING/U-box"/>
    <property type="match status" value="1"/>
</dbReference>
<comment type="subcellular location">
    <subcellularLocation>
        <location evidence="1">Cytoplasm</location>
    </subcellularLocation>
</comment>
<dbReference type="SMART" id="SM00184">
    <property type="entry name" value="RING"/>
    <property type="match status" value="1"/>
</dbReference>
<evidence type="ECO:0000256" key="6">
    <source>
        <dbReference type="ARBA" id="ARBA00022833"/>
    </source>
</evidence>
<dbReference type="InterPro" id="IPR001841">
    <property type="entry name" value="Znf_RING"/>
</dbReference>
<organism evidence="12 13">
    <name type="scientific">Gadus morhua</name>
    <name type="common">Atlantic cod</name>
    <dbReference type="NCBI Taxonomy" id="8049"/>
    <lineage>
        <taxon>Eukaryota</taxon>
        <taxon>Metazoa</taxon>
        <taxon>Chordata</taxon>
        <taxon>Craniata</taxon>
        <taxon>Vertebrata</taxon>
        <taxon>Euteleostomi</taxon>
        <taxon>Actinopterygii</taxon>
        <taxon>Neopterygii</taxon>
        <taxon>Teleostei</taxon>
        <taxon>Neoteleostei</taxon>
        <taxon>Acanthomorphata</taxon>
        <taxon>Zeiogadaria</taxon>
        <taxon>Gadariae</taxon>
        <taxon>Gadiformes</taxon>
        <taxon>Gadoidei</taxon>
        <taxon>Gadidae</taxon>
        <taxon>Gadus</taxon>
    </lineage>
</organism>
<dbReference type="GeneID" id="115558883"/>
<dbReference type="InterPro" id="IPR050143">
    <property type="entry name" value="TRIM/RBCC"/>
</dbReference>
<evidence type="ECO:0000256" key="1">
    <source>
        <dbReference type="ARBA" id="ARBA00004496"/>
    </source>
</evidence>
<dbReference type="KEGG" id="gmh:115558883"/>
<reference evidence="12" key="1">
    <citation type="submission" date="2025-08" db="UniProtKB">
        <authorList>
            <consortium name="Ensembl"/>
        </authorList>
    </citation>
    <scope>IDENTIFICATION</scope>
</reference>
<dbReference type="SMART" id="SM00589">
    <property type="entry name" value="PRY"/>
    <property type="match status" value="1"/>
</dbReference>
<keyword evidence="3" id="KW-0963">Cytoplasm</keyword>
<dbReference type="Pfam" id="PF00643">
    <property type="entry name" value="zf-B_box"/>
    <property type="match status" value="1"/>
</dbReference>
<keyword evidence="5 7" id="KW-0863">Zinc-finger</keyword>
<dbReference type="Ensembl" id="ENSGMOT00000035755.1">
    <property type="protein sequence ID" value="ENSGMOP00000058353.1"/>
    <property type="gene ID" value="ENSGMOG00000029743.1"/>
</dbReference>
<dbReference type="PROSITE" id="PS50188">
    <property type="entry name" value="B302_SPRY"/>
    <property type="match status" value="1"/>
</dbReference>
<proteinExistence type="inferred from homology"/>
<feature type="domain" description="RING-type" evidence="9">
    <location>
        <begin position="14"/>
        <end position="54"/>
    </location>
</feature>
<dbReference type="InterPro" id="IPR013083">
    <property type="entry name" value="Znf_RING/FYVE/PHD"/>
</dbReference>
<dbReference type="PROSITE" id="PS50089">
    <property type="entry name" value="ZF_RING_2"/>
    <property type="match status" value="1"/>
</dbReference>
<keyword evidence="4" id="KW-0479">Metal-binding</keyword>
<dbReference type="GO" id="GO:0008270">
    <property type="term" value="F:zinc ion binding"/>
    <property type="evidence" value="ECO:0007669"/>
    <property type="project" value="UniProtKB-KW"/>
</dbReference>
<evidence type="ECO:0000259" key="10">
    <source>
        <dbReference type="PROSITE" id="PS50119"/>
    </source>
</evidence>
<evidence type="ECO:0000256" key="3">
    <source>
        <dbReference type="ARBA" id="ARBA00022490"/>
    </source>
</evidence>
<dbReference type="AlphaFoldDB" id="A0A8C5FSJ8"/>
<dbReference type="InterPro" id="IPR003877">
    <property type="entry name" value="SPRY_dom"/>
</dbReference>
<feature type="coiled-coil region" evidence="8">
    <location>
        <begin position="214"/>
        <end position="248"/>
    </location>
</feature>
<dbReference type="InterPro" id="IPR003879">
    <property type="entry name" value="Butyrophylin_SPRY"/>
</dbReference>
<dbReference type="GeneTree" id="ENSGT00970000193390"/>
<evidence type="ECO:0000313" key="12">
    <source>
        <dbReference type="Ensembl" id="ENSGMOP00000058353.1"/>
    </source>
</evidence>
<protein>
    <submittedName>
        <fullName evidence="12">Zinc-binding protein A33-like</fullName>
    </submittedName>
</protein>
<dbReference type="Pfam" id="PF13765">
    <property type="entry name" value="PRY"/>
    <property type="match status" value="1"/>
</dbReference>
<dbReference type="Gene3D" id="3.30.160.60">
    <property type="entry name" value="Classic Zinc Finger"/>
    <property type="match status" value="1"/>
</dbReference>
<evidence type="ECO:0000259" key="9">
    <source>
        <dbReference type="PROSITE" id="PS50089"/>
    </source>
</evidence>
<keyword evidence="8" id="KW-0175">Coiled coil</keyword>
<dbReference type="OMA" id="NISREMK"/>